<dbReference type="SUPFAM" id="SSF52540">
    <property type="entry name" value="P-loop containing nucleoside triphosphate hydrolases"/>
    <property type="match status" value="1"/>
</dbReference>
<feature type="active site" description="Proton acceptor" evidence="8">
    <location>
        <position position="12"/>
    </location>
</feature>
<dbReference type="CDD" id="cd03108">
    <property type="entry name" value="AdSS"/>
    <property type="match status" value="1"/>
</dbReference>
<dbReference type="Pfam" id="PF00709">
    <property type="entry name" value="Adenylsucc_synt"/>
    <property type="match status" value="1"/>
</dbReference>
<feature type="binding site" evidence="8">
    <location>
        <begin position="411"/>
        <end position="413"/>
    </location>
    <ligand>
        <name>GTP</name>
        <dbReference type="ChEBI" id="CHEBI:37565"/>
    </ligand>
</feature>
<evidence type="ECO:0000256" key="2">
    <source>
        <dbReference type="ARBA" id="ARBA00022598"/>
    </source>
</evidence>
<name>A0A5S9A8G6_9NOCA</name>
<keyword evidence="6 8" id="KW-0460">Magnesium</keyword>
<sequence>MLTAVVGLNWGDEGKGKMVDAITEDVDYVVRYHGGGNAGHTVVVDEGKFSLHNLPSSVFRPDVVSVLGPGMVVDVENFISEVEFVVAHGVSPERILVADTASICFPFHRDLDAAEEIRLGKASYGSTRMGISPAYGDRVMKKTLLVRDLFDPENLDARLIPVLDWANARLKTIYGATEVELADVREWVGKLADRLRPHVVDVTSLLRRAFDEGKHVLAEGQLGALKDIYFGIYPFTTSSTCLAAHAPVGLGVPWAKLDRVIGVSKAFSSCVGAGPFVSEFDDETADRLREKWGEYGATTNRPRRLGAFDGVATAYGVLMQGADEVALTNLDQLTGIGDLQICVAYELDGVRTESFSSDPTVLDRSTPVFETLPGWDSDITGARTYADLPATARAYVDRIEQLLGAPVRYIGVGAHRDALIDRGEDH</sequence>
<keyword evidence="8" id="KW-0963">Cytoplasm</keyword>
<evidence type="ECO:0000256" key="5">
    <source>
        <dbReference type="ARBA" id="ARBA00022755"/>
    </source>
</evidence>
<dbReference type="NCBIfam" id="NF002223">
    <property type="entry name" value="PRK01117.1"/>
    <property type="match status" value="1"/>
</dbReference>
<comment type="function">
    <text evidence="8">Plays an important role in the de novo pathway of purine nucleotide biosynthesis. Catalyzes the first committed step in the biosynthesis of AMP from IMP.</text>
</comment>
<feature type="binding site" description="in other chain" evidence="8">
    <location>
        <position position="301"/>
    </location>
    <ligand>
        <name>IMP</name>
        <dbReference type="ChEBI" id="CHEBI:58053"/>
        <note>ligand shared between dimeric partners</note>
    </ligand>
</feature>
<dbReference type="GO" id="GO:0000287">
    <property type="term" value="F:magnesium ion binding"/>
    <property type="evidence" value="ECO:0007669"/>
    <property type="project" value="UniProtKB-UniRule"/>
</dbReference>
<feature type="binding site" evidence="8">
    <location>
        <position position="12"/>
    </location>
    <ligand>
        <name>Mg(2+)</name>
        <dbReference type="ChEBI" id="CHEBI:18420"/>
    </ligand>
</feature>
<dbReference type="InterPro" id="IPR027417">
    <property type="entry name" value="P-loop_NTPase"/>
</dbReference>
<dbReference type="FunFam" id="3.90.170.10:FF:000001">
    <property type="entry name" value="Adenylosuccinate synthetase"/>
    <property type="match status" value="1"/>
</dbReference>
<feature type="binding site" evidence="8">
    <location>
        <position position="303"/>
    </location>
    <ligand>
        <name>GTP</name>
        <dbReference type="ChEBI" id="CHEBI:37565"/>
    </ligand>
</feature>
<keyword evidence="3 8" id="KW-0479">Metal-binding</keyword>
<gene>
    <name evidence="9" type="primary">focA</name>
    <name evidence="8" type="synonym">purA</name>
</gene>
<accession>A0A5S9A8G6</accession>
<dbReference type="InterPro" id="IPR042111">
    <property type="entry name" value="Adenylosuccinate_synth_dom3"/>
</dbReference>
<feature type="binding site" description="in other chain" evidence="8">
    <location>
        <position position="237"/>
    </location>
    <ligand>
        <name>IMP</name>
        <dbReference type="ChEBI" id="CHEBI:58053"/>
        <note>ligand shared between dimeric partners</note>
    </ligand>
</feature>
<feature type="binding site" evidence="8">
    <location>
        <begin position="329"/>
        <end position="331"/>
    </location>
    <ligand>
        <name>GTP</name>
        <dbReference type="ChEBI" id="CHEBI:37565"/>
    </ligand>
</feature>
<keyword evidence="2 8" id="KW-0436">Ligase</keyword>
<dbReference type="GO" id="GO:0005525">
    <property type="term" value="F:GTP binding"/>
    <property type="evidence" value="ECO:0007669"/>
    <property type="project" value="UniProtKB-UniRule"/>
</dbReference>
<comment type="pathway">
    <text evidence="8">Purine metabolism; AMP biosynthesis via de novo pathway; AMP from IMP: step 1/2.</text>
</comment>
<organism evidence="9">
    <name type="scientific">Nocardia interforma ATCC 21072</name>
    <dbReference type="NCBI Taxonomy" id="1311815"/>
    <lineage>
        <taxon>Bacteria</taxon>
        <taxon>Bacillati</taxon>
        <taxon>Actinomycetota</taxon>
        <taxon>Actinomycetes</taxon>
        <taxon>Mycobacteriales</taxon>
        <taxon>Nocardiaceae</taxon>
        <taxon>Nocardia</taxon>
    </lineage>
</organism>
<dbReference type="SMART" id="SM00788">
    <property type="entry name" value="Adenylsucc_synt"/>
    <property type="match status" value="1"/>
</dbReference>
<dbReference type="InterPro" id="IPR001114">
    <property type="entry name" value="Adenylosuccinate_synthetase"/>
</dbReference>
<evidence type="ECO:0000256" key="1">
    <source>
        <dbReference type="ARBA" id="ARBA00011738"/>
    </source>
</evidence>
<feature type="binding site" evidence="8">
    <location>
        <position position="141"/>
    </location>
    <ligand>
        <name>IMP</name>
        <dbReference type="ChEBI" id="CHEBI:58053"/>
        <note>ligand shared between dimeric partners</note>
    </ligand>
</feature>
<dbReference type="EMBL" id="KY682079">
    <property type="protein sequence ID" value="AVW82913.1"/>
    <property type="molecule type" value="Genomic_DNA"/>
</dbReference>
<dbReference type="GO" id="GO:0005737">
    <property type="term" value="C:cytoplasm"/>
    <property type="evidence" value="ECO:0007669"/>
    <property type="project" value="UniProtKB-SubCell"/>
</dbReference>
<dbReference type="Gene3D" id="3.40.440.10">
    <property type="entry name" value="Adenylosuccinate Synthetase, subunit A, domain 1"/>
    <property type="match status" value="1"/>
</dbReference>
<comment type="subunit">
    <text evidence="1 8">Homodimer.</text>
</comment>
<comment type="subcellular location">
    <subcellularLocation>
        <location evidence="8">Cytoplasm</location>
    </subcellularLocation>
</comment>
<comment type="similarity">
    <text evidence="8">Belongs to the adenylosuccinate synthetase family.</text>
</comment>
<feature type="binding site" evidence="8">
    <location>
        <begin position="11"/>
        <end position="17"/>
    </location>
    <ligand>
        <name>GTP</name>
        <dbReference type="ChEBI" id="CHEBI:37565"/>
    </ligand>
</feature>
<dbReference type="Gene3D" id="1.10.300.10">
    <property type="entry name" value="Adenylosuccinate Synthetase, subunit A, domain 2"/>
    <property type="match status" value="1"/>
</dbReference>
<feature type="binding site" evidence="8">
    <location>
        <begin position="39"/>
        <end position="41"/>
    </location>
    <ligand>
        <name>GTP</name>
        <dbReference type="ChEBI" id="CHEBI:37565"/>
    </ligand>
</feature>
<dbReference type="EC" id="6.3.4.4" evidence="8"/>
<evidence type="ECO:0000256" key="4">
    <source>
        <dbReference type="ARBA" id="ARBA00022741"/>
    </source>
</evidence>
<comment type="caution">
    <text evidence="8">Lacks conserved residue(s) required for the propagation of feature annotation.</text>
</comment>
<keyword evidence="4 8" id="KW-0547">Nucleotide-binding</keyword>
<reference evidence="9" key="1">
    <citation type="journal article" date="2019" name="Appl. Environ. Microbiol.">
        <title>Comparative investigation into formycin A and pyrazofurin A biosynthesis reveals branch pathways for the construction of C-nucleoside scaffolds.</title>
        <authorList>
            <person name="Zhang M."/>
            <person name="Zhang P."/>
            <person name="Xu G."/>
            <person name="Zhou W."/>
            <person name="Gao Y."/>
            <person name="Gong R."/>
            <person name="Cai Y.S."/>
            <person name="Cong H."/>
            <person name="Deng Z."/>
            <person name="Price N.P.J."/>
            <person name="Mao X."/>
            <person name="Chen W."/>
        </authorList>
    </citation>
    <scope>NUCLEOTIDE SEQUENCE</scope>
    <source>
        <strain evidence="9">ATCC 21072</strain>
    </source>
</reference>
<dbReference type="InterPro" id="IPR042110">
    <property type="entry name" value="Adenylosuccinate_synth_dom2"/>
</dbReference>
<dbReference type="AlphaFoldDB" id="A0A5S9A8G6"/>
<evidence type="ECO:0000256" key="3">
    <source>
        <dbReference type="ARBA" id="ARBA00022723"/>
    </source>
</evidence>
<evidence type="ECO:0000256" key="7">
    <source>
        <dbReference type="ARBA" id="ARBA00023134"/>
    </source>
</evidence>
<proteinExistence type="inferred from homology"/>
<dbReference type="HAMAP" id="MF_00011">
    <property type="entry name" value="Adenylosucc_synth"/>
    <property type="match status" value="1"/>
</dbReference>
<dbReference type="Gene3D" id="3.90.170.10">
    <property type="entry name" value="Adenylosuccinate Synthetase, subunit A, domain 3"/>
    <property type="match status" value="1"/>
</dbReference>
<comment type="cofactor">
    <cofactor evidence="8">
        <name>Mg(2+)</name>
        <dbReference type="ChEBI" id="CHEBI:18420"/>
    </cofactor>
    <text evidence="8">Binds 1 Mg(2+) ion per subunit.</text>
</comment>
<feature type="binding site" description="in other chain" evidence="8">
    <location>
        <begin position="12"/>
        <end position="15"/>
    </location>
    <ligand>
        <name>IMP</name>
        <dbReference type="ChEBI" id="CHEBI:58053"/>
        <note>ligand shared between dimeric partners</note>
    </ligand>
</feature>
<keyword evidence="5 8" id="KW-0658">Purine biosynthesis</keyword>
<feature type="active site" description="Proton donor" evidence="8">
    <location>
        <position position="40"/>
    </location>
</feature>
<comment type="catalytic activity">
    <reaction evidence="8">
        <text>IMP + L-aspartate + GTP = N(6)-(1,2-dicarboxyethyl)-AMP + GDP + phosphate + 2 H(+)</text>
        <dbReference type="Rhea" id="RHEA:15753"/>
        <dbReference type="ChEBI" id="CHEBI:15378"/>
        <dbReference type="ChEBI" id="CHEBI:29991"/>
        <dbReference type="ChEBI" id="CHEBI:37565"/>
        <dbReference type="ChEBI" id="CHEBI:43474"/>
        <dbReference type="ChEBI" id="CHEBI:57567"/>
        <dbReference type="ChEBI" id="CHEBI:58053"/>
        <dbReference type="ChEBI" id="CHEBI:58189"/>
        <dbReference type="EC" id="6.3.4.4"/>
    </reaction>
</comment>
<feature type="binding site" description="in other chain" evidence="8">
    <location>
        <begin position="37"/>
        <end position="40"/>
    </location>
    <ligand>
        <name>IMP</name>
        <dbReference type="ChEBI" id="CHEBI:58053"/>
        <note>ligand shared between dimeric partners</note>
    </ligand>
</feature>
<dbReference type="InterPro" id="IPR042109">
    <property type="entry name" value="Adenylosuccinate_synth_dom1"/>
</dbReference>
<dbReference type="GO" id="GO:0046040">
    <property type="term" value="P:IMP metabolic process"/>
    <property type="evidence" value="ECO:0007669"/>
    <property type="project" value="TreeGrafter"/>
</dbReference>
<dbReference type="PANTHER" id="PTHR11846">
    <property type="entry name" value="ADENYLOSUCCINATE SYNTHETASE"/>
    <property type="match status" value="1"/>
</dbReference>
<evidence type="ECO:0000256" key="6">
    <source>
        <dbReference type="ARBA" id="ARBA00022842"/>
    </source>
</evidence>
<feature type="binding site" description="in other chain" evidence="8">
    <location>
        <position position="127"/>
    </location>
    <ligand>
        <name>IMP</name>
        <dbReference type="ChEBI" id="CHEBI:58053"/>
        <note>ligand shared between dimeric partners</note>
    </ligand>
</feature>
<protein>
    <recommendedName>
        <fullName evidence="8">Adenylosuccinate synthetase</fullName>
        <shortName evidence="8">AMPSase</shortName>
        <shortName evidence="8">AdSS</shortName>
        <ecNumber evidence="8">6.3.4.4</ecNumber>
    </recommendedName>
    <alternativeName>
        <fullName evidence="8">IMP--aspartate ligase</fullName>
    </alternativeName>
</protein>
<dbReference type="NCBIfam" id="TIGR00184">
    <property type="entry name" value="purA"/>
    <property type="match status" value="1"/>
</dbReference>
<dbReference type="GO" id="GO:0004019">
    <property type="term" value="F:adenylosuccinate synthase activity"/>
    <property type="evidence" value="ECO:0007669"/>
    <property type="project" value="UniProtKB-UniRule"/>
</dbReference>
<dbReference type="UniPathway" id="UPA00075">
    <property type="reaction ID" value="UER00335"/>
</dbReference>
<feature type="binding site" evidence="8">
    <location>
        <begin position="297"/>
        <end position="303"/>
    </location>
    <ligand>
        <name>substrate</name>
    </ligand>
</feature>
<keyword evidence="7 8" id="KW-0342">GTP-binding</keyword>
<dbReference type="GO" id="GO:0044208">
    <property type="term" value="P:'de novo' AMP biosynthetic process"/>
    <property type="evidence" value="ECO:0007669"/>
    <property type="project" value="UniProtKB-UniRule"/>
</dbReference>
<evidence type="ECO:0000256" key="8">
    <source>
        <dbReference type="HAMAP-Rule" id="MF_00011"/>
    </source>
</evidence>
<feature type="binding site" evidence="8">
    <location>
        <position position="39"/>
    </location>
    <ligand>
        <name>Mg(2+)</name>
        <dbReference type="ChEBI" id="CHEBI:18420"/>
    </ligand>
</feature>
<evidence type="ECO:0000313" key="9">
    <source>
        <dbReference type="EMBL" id="AVW82913.1"/>
    </source>
</evidence>
<dbReference type="PANTHER" id="PTHR11846:SF0">
    <property type="entry name" value="ADENYLOSUCCINATE SYNTHETASE"/>
    <property type="match status" value="1"/>
</dbReference>